<dbReference type="InParanoid" id="A0A1E1LSM3"/>
<evidence type="ECO:0000256" key="1">
    <source>
        <dbReference type="SAM" id="MobiDB-lite"/>
    </source>
</evidence>
<dbReference type="EMBL" id="FJUW01000089">
    <property type="protein sequence ID" value="CZT13503.1"/>
    <property type="molecule type" value="Genomic_DNA"/>
</dbReference>
<evidence type="ECO:0000313" key="2">
    <source>
        <dbReference type="EMBL" id="CZT13503.1"/>
    </source>
</evidence>
<protein>
    <submittedName>
        <fullName evidence="2">Uncharacterized protein</fullName>
    </submittedName>
</protein>
<comment type="caution">
    <text evidence="2">The sequence shown here is derived from an EMBL/GenBank/DDBJ whole genome shotgun (WGS) entry which is preliminary data.</text>
</comment>
<feature type="compositionally biased region" description="Polar residues" evidence="1">
    <location>
        <begin position="34"/>
        <end position="44"/>
    </location>
</feature>
<accession>A0A1E1LSM3</accession>
<feature type="region of interest" description="Disordered" evidence="1">
    <location>
        <begin position="34"/>
        <end position="58"/>
    </location>
</feature>
<evidence type="ECO:0000313" key="3">
    <source>
        <dbReference type="Proteomes" id="UP000178129"/>
    </source>
</evidence>
<sequence>MNETFSDPPEDVWTYNESTLVLEDARSAAIGYSSSHVNDTSNNNGERKYKTVHIGLNS</sequence>
<proteinExistence type="predicted"/>
<name>A0A1E1LSM3_9HELO</name>
<keyword evidence="3" id="KW-1185">Reference proteome</keyword>
<gene>
    <name evidence="2" type="ORF">RCO7_15249</name>
</gene>
<reference evidence="3" key="1">
    <citation type="submission" date="2016-03" db="EMBL/GenBank/DDBJ databases">
        <authorList>
            <person name="Ploux O."/>
        </authorList>
    </citation>
    <scope>NUCLEOTIDE SEQUENCE [LARGE SCALE GENOMIC DNA]</scope>
    <source>
        <strain evidence="3">UK7</strain>
    </source>
</reference>
<dbReference type="AlphaFoldDB" id="A0A1E1LSM3"/>
<organism evidence="2 3">
    <name type="scientific">Rhynchosporium graminicola</name>
    <dbReference type="NCBI Taxonomy" id="2792576"/>
    <lineage>
        <taxon>Eukaryota</taxon>
        <taxon>Fungi</taxon>
        <taxon>Dikarya</taxon>
        <taxon>Ascomycota</taxon>
        <taxon>Pezizomycotina</taxon>
        <taxon>Leotiomycetes</taxon>
        <taxon>Helotiales</taxon>
        <taxon>Ploettnerulaceae</taxon>
        <taxon>Rhynchosporium</taxon>
    </lineage>
</organism>
<dbReference type="Proteomes" id="UP000178129">
    <property type="component" value="Unassembled WGS sequence"/>
</dbReference>